<dbReference type="EMBL" id="JACGWT010000005">
    <property type="protein sequence ID" value="MBA8795620.1"/>
    <property type="molecule type" value="Genomic_DNA"/>
</dbReference>
<dbReference type="RefSeq" id="WP_182561221.1">
    <property type="nucleotide sequence ID" value="NZ_JACGWT010000005.1"/>
</dbReference>
<keyword evidence="3" id="KW-1185">Reference proteome</keyword>
<comment type="caution">
    <text evidence="2">The sequence shown here is derived from an EMBL/GenBank/DDBJ whole genome shotgun (WGS) entry which is preliminary data.</text>
</comment>
<evidence type="ECO:0000256" key="1">
    <source>
        <dbReference type="SAM" id="MobiDB-lite"/>
    </source>
</evidence>
<dbReference type="SUPFAM" id="SSF69572">
    <property type="entry name" value="Activating enzymes of the ubiquitin-like proteins"/>
    <property type="match status" value="1"/>
</dbReference>
<evidence type="ECO:0000313" key="2">
    <source>
        <dbReference type="EMBL" id="MBA8795620.1"/>
    </source>
</evidence>
<name>A0A7W3IUW3_9ACTN</name>
<dbReference type="InterPro" id="IPR035985">
    <property type="entry name" value="Ubiquitin-activating_enz"/>
</dbReference>
<feature type="region of interest" description="Disordered" evidence="1">
    <location>
        <begin position="157"/>
        <end position="183"/>
    </location>
</feature>
<dbReference type="Proteomes" id="UP000523079">
    <property type="component" value="Unassembled WGS sequence"/>
</dbReference>
<organism evidence="2 3">
    <name type="scientific">Microlunatus kandeliicorticis</name>
    <dbReference type="NCBI Taxonomy" id="1759536"/>
    <lineage>
        <taxon>Bacteria</taxon>
        <taxon>Bacillati</taxon>
        <taxon>Actinomycetota</taxon>
        <taxon>Actinomycetes</taxon>
        <taxon>Propionibacteriales</taxon>
        <taxon>Propionibacteriaceae</taxon>
        <taxon>Microlunatus</taxon>
    </lineage>
</organism>
<proteinExistence type="predicted"/>
<accession>A0A7W3IUW3</accession>
<evidence type="ECO:0000313" key="3">
    <source>
        <dbReference type="Proteomes" id="UP000523079"/>
    </source>
</evidence>
<dbReference type="GO" id="GO:0008641">
    <property type="term" value="F:ubiquitin-like modifier activating enzyme activity"/>
    <property type="evidence" value="ECO:0007669"/>
    <property type="project" value="InterPro"/>
</dbReference>
<gene>
    <name evidence="2" type="ORF">FHX74_003256</name>
</gene>
<sequence length="341" mass="35561">MTQTPVPVPTALRWCGDLPLLRRGPDRLQIGVPPGPGLLLDGVPAALDPVLVALEGTGREELRTRAVAHGVAAEVLDAVLERLLAAGLVGDSRPIASGSTEGPVRVVGAGVLGRAVAAQLRAAGVPLELCDDTPADEDLYPHAPLGATRAQALAAEFARPDGPPGDDGLPTALRSAPAPRRDSPDALTVLACDTWEPDRVVTDALLREDRPHLLVRPFADGVVVGPLVVPGRSACVNCLDAARTATDPGWPALLALLTRRPARPPADLVTLAAVLAVTQACGWREGRRAELVGATVTVLPPDRRLRIQRWPRHPACGCGGPAALVRSRQDRAHEAPAGRAP</sequence>
<protein>
    <submittedName>
        <fullName evidence="2">Bacteriocin biosynthesis cyclodehydratase domain-containing protein</fullName>
    </submittedName>
</protein>
<reference evidence="2 3" key="1">
    <citation type="submission" date="2020-07" db="EMBL/GenBank/DDBJ databases">
        <title>Sequencing the genomes of 1000 actinobacteria strains.</title>
        <authorList>
            <person name="Klenk H.-P."/>
        </authorList>
    </citation>
    <scope>NUCLEOTIDE SEQUENCE [LARGE SCALE GENOMIC DNA]</scope>
    <source>
        <strain evidence="2 3">DSM 100723</strain>
    </source>
</reference>
<dbReference type="Gene3D" id="3.40.50.720">
    <property type="entry name" value="NAD(P)-binding Rossmann-like Domain"/>
    <property type="match status" value="1"/>
</dbReference>
<dbReference type="AlphaFoldDB" id="A0A7W3IUW3"/>